<reference evidence="9" key="2">
    <citation type="journal article" date="2021" name="PeerJ">
        <title>Extensive microbial diversity within the chicken gut microbiome revealed by metagenomics and culture.</title>
        <authorList>
            <person name="Gilroy R."/>
            <person name="Ravi A."/>
            <person name="Getino M."/>
            <person name="Pursley I."/>
            <person name="Horton D.L."/>
            <person name="Alikhan N.F."/>
            <person name="Baker D."/>
            <person name="Gharbi K."/>
            <person name="Hall N."/>
            <person name="Watson M."/>
            <person name="Adriaenssens E.M."/>
            <person name="Foster-Nyarko E."/>
            <person name="Jarju S."/>
            <person name="Secka A."/>
            <person name="Antonio M."/>
            <person name="Oren A."/>
            <person name="Chaudhuri R.R."/>
            <person name="La Ragione R."/>
            <person name="Hildebrand F."/>
            <person name="Pallen M.J."/>
        </authorList>
    </citation>
    <scope>NUCLEOTIDE SEQUENCE</scope>
    <source>
        <strain evidence="9">ChiW13-3771</strain>
    </source>
</reference>
<dbReference type="InterPro" id="IPR038765">
    <property type="entry name" value="Papain-like_cys_pep_sf"/>
</dbReference>
<dbReference type="Gene3D" id="2.30.30.40">
    <property type="entry name" value="SH3 Domains"/>
    <property type="match status" value="1"/>
</dbReference>
<dbReference type="SUPFAM" id="SSF54001">
    <property type="entry name" value="Cysteine proteinases"/>
    <property type="match status" value="1"/>
</dbReference>
<dbReference type="InterPro" id="IPR051202">
    <property type="entry name" value="Peptidase_C40"/>
</dbReference>
<sequence length="413" mass="47210">MEERKTDGQEQELDQTSQEKYDLEERDEIPEQEKEMDEILDRESMLAEKVESNGEENTKEKNDQVIQTKPIAWKKIRIVAGAALVAVVCGIVWFNWHYAGEDLLYKTSNTPESITTMETETQEPTLAKEDVFTHYENLAIVDDKVDKYLNIRKKPSDSAQIIGKYLPYSYVNIIKEVEDGWYEVEIEGQTAYVAKSHVQTGEKAKQLALEHCLHKVKVSKDGVKGYDANRNNAKELVELVNGDSYAVVKDRENGWILIRARHNTECYVKAEDVTDGYYLNEGILFTGDGEISQTRLDFLNNAWQYLGGKYVWGGEELGVGVDCSGYIWKLLQQYDIYIHRVSIEQSQDGVEVKEDDMRPGDLIFYINRGDQISHVAIYTGSKTILHAASEEKGICLDAWDYLKPEAIRNVFGD</sequence>
<dbReference type="Pfam" id="PF08239">
    <property type="entry name" value="SH3_3"/>
    <property type="match status" value="1"/>
</dbReference>
<evidence type="ECO:0000256" key="3">
    <source>
        <dbReference type="ARBA" id="ARBA00022801"/>
    </source>
</evidence>
<evidence type="ECO:0000259" key="7">
    <source>
        <dbReference type="PROSITE" id="PS51781"/>
    </source>
</evidence>
<dbReference type="PANTHER" id="PTHR47053:SF1">
    <property type="entry name" value="MUREIN DD-ENDOPEPTIDASE MEPH-RELATED"/>
    <property type="match status" value="1"/>
</dbReference>
<keyword evidence="2" id="KW-0645">Protease</keyword>
<evidence type="ECO:0000256" key="1">
    <source>
        <dbReference type="ARBA" id="ARBA00007074"/>
    </source>
</evidence>
<evidence type="ECO:0000256" key="2">
    <source>
        <dbReference type="ARBA" id="ARBA00022670"/>
    </source>
</evidence>
<feature type="domain" description="SH3b" evidence="7">
    <location>
        <begin position="136"/>
        <end position="202"/>
    </location>
</feature>
<dbReference type="InterPro" id="IPR000064">
    <property type="entry name" value="NLP_P60_dom"/>
</dbReference>
<evidence type="ECO:0000259" key="8">
    <source>
        <dbReference type="PROSITE" id="PS51935"/>
    </source>
</evidence>
<dbReference type="AlphaFoldDB" id="A0A9D1EGU8"/>
<keyword evidence="3" id="KW-0378">Hydrolase</keyword>
<evidence type="ECO:0000313" key="10">
    <source>
        <dbReference type="Proteomes" id="UP000824201"/>
    </source>
</evidence>
<dbReference type="SMART" id="SM00287">
    <property type="entry name" value="SH3b"/>
    <property type="match status" value="2"/>
</dbReference>
<dbReference type="PROSITE" id="PS51781">
    <property type="entry name" value="SH3B"/>
    <property type="match status" value="1"/>
</dbReference>
<dbReference type="PANTHER" id="PTHR47053">
    <property type="entry name" value="MUREIN DD-ENDOPEPTIDASE MEPH-RELATED"/>
    <property type="match status" value="1"/>
</dbReference>
<dbReference type="InterPro" id="IPR003646">
    <property type="entry name" value="SH3-like_bac-type"/>
</dbReference>
<gene>
    <name evidence="9" type="ORF">IAC96_14455</name>
</gene>
<dbReference type="PROSITE" id="PS51935">
    <property type="entry name" value="NLPC_P60"/>
    <property type="match status" value="1"/>
</dbReference>
<feature type="transmembrane region" description="Helical" evidence="6">
    <location>
        <begin position="76"/>
        <end position="96"/>
    </location>
</feature>
<dbReference type="GO" id="GO:0006508">
    <property type="term" value="P:proteolysis"/>
    <property type="evidence" value="ECO:0007669"/>
    <property type="project" value="UniProtKB-KW"/>
</dbReference>
<dbReference type="GO" id="GO:0008234">
    <property type="term" value="F:cysteine-type peptidase activity"/>
    <property type="evidence" value="ECO:0007669"/>
    <property type="project" value="UniProtKB-KW"/>
</dbReference>
<keyword evidence="6" id="KW-0472">Membrane</keyword>
<reference evidence="9" key="1">
    <citation type="submission" date="2020-10" db="EMBL/GenBank/DDBJ databases">
        <authorList>
            <person name="Gilroy R."/>
        </authorList>
    </citation>
    <scope>NUCLEOTIDE SEQUENCE</scope>
    <source>
        <strain evidence="9">ChiW13-3771</strain>
    </source>
</reference>
<evidence type="ECO:0000256" key="6">
    <source>
        <dbReference type="SAM" id="Phobius"/>
    </source>
</evidence>
<accession>A0A9D1EGU8</accession>
<feature type="compositionally biased region" description="Basic and acidic residues" evidence="5">
    <location>
        <begin position="17"/>
        <end position="62"/>
    </location>
</feature>
<evidence type="ECO:0000256" key="4">
    <source>
        <dbReference type="ARBA" id="ARBA00022807"/>
    </source>
</evidence>
<evidence type="ECO:0000256" key="5">
    <source>
        <dbReference type="SAM" id="MobiDB-lite"/>
    </source>
</evidence>
<proteinExistence type="inferred from homology"/>
<dbReference type="Pfam" id="PF00877">
    <property type="entry name" value="NLPC_P60"/>
    <property type="match status" value="1"/>
</dbReference>
<dbReference type="EMBL" id="DVHN01000200">
    <property type="protein sequence ID" value="HIR90142.1"/>
    <property type="molecule type" value="Genomic_DNA"/>
</dbReference>
<keyword evidence="6" id="KW-0812">Transmembrane</keyword>
<feature type="domain" description="NlpC/P60" evidence="8">
    <location>
        <begin position="292"/>
        <end position="413"/>
    </location>
</feature>
<keyword evidence="6" id="KW-1133">Transmembrane helix</keyword>
<dbReference type="Gene3D" id="3.90.1720.10">
    <property type="entry name" value="endopeptidase domain like (from Nostoc punctiforme)"/>
    <property type="match status" value="1"/>
</dbReference>
<name>A0A9D1EGU8_9FIRM</name>
<protein>
    <submittedName>
        <fullName evidence="9">C40 family peptidase</fullName>
    </submittedName>
</protein>
<feature type="region of interest" description="Disordered" evidence="5">
    <location>
        <begin position="1"/>
        <end position="62"/>
    </location>
</feature>
<comment type="caution">
    <text evidence="9">The sequence shown here is derived from an EMBL/GenBank/DDBJ whole genome shotgun (WGS) entry which is preliminary data.</text>
</comment>
<comment type="similarity">
    <text evidence="1">Belongs to the peptidase C40 family.</text>
</comment>
<evidence type="ECO:0000313" key="9">
    <source>
        <dbReference type="EMBL" id="HIR90142.1"/>
    </source>
</evidence>
<organism evidence="9 10">
    <name type="scientific">Candidatus Fimimorpha faecalis</name>
    <dbReference type="NCBI Taxonomy" id="2840824"/>
    <lineage>
        <taxon>Bacteria</taxon>
        <taxon>Bacillati</taxon>
        <taxon>Bacillota</taxon>
        <taxon>Clostridia</taxon>
        <taxon>Eubacteriales</taxon>
        <taxon>Candidatus Fimimorpha</taxon>
    </lineage>
</organism>
<dbReference type="Proteomes" id="UP000824201">
    <property type="component" value="Unassembled WGS sequence"/>
</dbReference>
<keyword evidence="4" id="KW-0788">Thiol protease</keyword>